<feature type="region of interest" description="Disordered" evidence="1">
    <location>
        <begin position="1"/>
        <end position="30"/>
    </location>
</feature>
<dbReference type="EMBL" id="CADCTW010000232">
    <property type="protein sequence ID" value="CAA9368504.1"/>
    <property type="molecule type" value="Genomic_DNA"/>
</dbReference>
<feature type="compositionally biased region" description="Basic and acidic residues" evidence="1">
    <location>
        <begin position="183"/>
        <end position="213"/>
    </location>
</feature>
<evidence type="ECO:0000256" key="1">
    <source>
        <dbReference type="SAM" id="MobiDB-lite"/>
    </source>
</evidence>
<sequence>EHRERGRTPREPRAPGHQHRAGQPENGLLDLHRVGVPPLRLADRHLPGVQGAEPGRAVPARTFHREREAGGWDPGYPADLAEHLRAADELAGDGAGALRRAAGGPQGGHHLAVRHGGAGPDLPGLPGVRVQPLRPRRSDDADQPVREHLLPADGVPRGPRAGGGDLPEHAGDHGGAPPARPGALHERGDRRPVLALRGRDLDRDLRPRLPDQV</sequence>
<evidence type="ECO:0000313" key="2">
    <source>
        <dbReference type="EMBL" id="CAA9368504.1"/>
    </source>
</evidence>
<keyword evidence="2" id="KW-0560">Oxidoreductase</keyword>
<reference evidence="2" key="1">
    <citation type="submission" date="2020-02" db="EMBL/GenBank/DDBJ databases">
        <authorList>
            <person name="Meier V. D."/>
        </authorList>
    </citation>
    <scope>NUCLEOTIDE SEQUENCE</scope>
    <source>
        <strain evidence="2">AVDCRST_MAG68</strain>
    </source>
</reference>
<dbReference type="EC" id="1.9.3.1" evidence="2"/>
<accession>A0A6J4MZ80</accession>
<protein>
    <submittedName>
        <fullName evidence="2">Cytochrome c oxidase polypeptide III</fullName>
        <ecNumber evidence="2">1.9.3.1</ecNumber>
    </submittedName>
</protein>
<dbReference type="AlphaFoldDB" id="A0A6J4MZ80"/>
<feature type="region of interest" description="Disordered" evidence="1">
    <location>
        <begin position="97"/>
        <end position="213"/>
    </location>
</feature>
<dbReference type="GO" id="GO:0016491">
    <property type="term" value="F:oxidoreductase activity"/>
    <property type="evidence" value="ECO:0007669"/>
    <property type="project" value="UniProtKB-KW"/>
</dbReference>
<feature type="region of interest" description="Disordered" evidence="1">
    <location>
        <begin position="44"/>
        <end position="77"/>
    </location>
</feature>
<feature type="non-terminal residue" evidence="2">
    <location>
        <position position="1"/>
    </location>
</feature>
<name>A0A6J4MZ80_9BACT</name>
<feature type="compositionally biased region" description="Basic and acidic residues" evidence="1">
    <location>
        <begin position="1"/>
        <end position="14"/>
    </location>
</feature>
<gene>
    <name evidence="2" type="ORF">AVDCRST_MAG68-5233</name>
</gene>
<organism evidence="2">
    <name type="scientific">uncultured Gemmatimonadota bacterium</name>
    <dbReference type="NCBI Taxonomy" id="203437"/>
    <lineage>
        <taxon>Bacteria</taxon>
        <taxon>Pseudomonadati</taxon>
        <taxon>Gemmatimonadota</taxon>
        <taxon>environmental samples</taxon>
    </lineage>
</organism>
<feature type="compositionally biased region" description="Basic and acidic residues" evidence="1">
    <location>
        <begin position="136"/>
        <end position="150"/>
    </location>
</feature>
<feature type="non-terminal residue" evidence="2">
    <location>
        <position position="213"/>
    </location>
</feature>
<proteinExistence type="predicted"/>